<reference evidence="3 4" key="1">
    <citation type="submission" date="2020-07" db="EMBL/GenBank/DDBJ databases">
        <title>Sequencing the genomes of 1000 actinobacteria strains.</title>
        <authorList>
            <person name="Klenk H.-P."/>
        </authorList>
    </citation>
    <scope>NUCLEOTIDE SEQUENCE [LARGE SCALE GENOMIC DNA]</scope>
    <source>
        <strain evidence="3 4">DSM 21349</strain>
    </source>
</reference>
<proteinExistence type="predicted"/>
<name>A0A7W3J0M1_9ACTN</name>
<dbReference type="PANTHER" id="PTHR40761:SF1">
    <property type="entry name" value="CONSERVED INTEGRAL MEMBRANE ALANINE VALINE AND LEUCINE RICH PROTEIN-RELATED"/>
    <property type="match status" value="1"/>
</dbReference>
<accession>A0A7W3J0M1</accession>
<feature type="transmembrane region" description="Helical" evidence="2">
    <location>
        <begin position="244"/>
        <end position="263"/>
    </location>
</feature>
<evidence type="ECO:0000256" key="2">
    <source>
        <dbReference type="SAM" id="Phobius"/>
    </source>
</evidence>
<evidence type="ECO:0000256" key="1">
    <source>
        <dbReference type="SAM" id="MobiDB-lite"/>
    </source>
</evidence>
<feature type="transmembrane region" description="Helical" evidence="2">
    <location>
        <begin position="81"/>
        <end position="98"/>
    </location>
</feature>
<dbReference type="RefSeq" id="WP_182539288.1">
    <property type="nucleotide sequence ID" value="NZ_JACGXA010000001.1"/>
</dbReference>
<feature type="transmembrane region" description="Helical" evidence="2">
    <location>
        <begin position="129"/>
        <end position="151"/>
    </location>
</feature>
<feature type="transmembrane region" description="Helical" evidence="2">
    <location>
        <begin position="185"/>
        <end position="207"/>
    </location>
</feature>
<evidence type="ECO:0000313" key="4">
    <source>
        <dbReference type="Proteomes" id="UP000580910"/>
    </source>
</evidence>
<dbReference type="PANTHER" id="PTHR40761">
    <property type="entry name" value="CONSERVED INTEGRAL MEMBRANE ALANINE VALINE AND LEUCINE RICH PROTEIN-RELATED"/>
    <property type="match status" value="1"/>
</dbReference>
<comment type="caution">
    <text evidence="3">The sequence shown here is derived from an EMBL/GenBank/DDBJ whole genome shotgun (WGS) entry which is preliminary data.</text>
</comment>
<feature type="transmembrane region" description="Helical" evidence="2">
    <location>
        <begin position="104"/>
        <end position="122"/>
    </location>
</feature>
<protein>
    <submittedName>
        <fullName evidence="3">Drug/metabolite transporter (DMT)-like permease</fullName>
    </submittedName>
</protein>
<dbReference type="EMBL" id="JACGXA010000001">
    <property type="protein sequence ID" value="MBA8804019.1"/>
    <property type="molecule type" value="Genomic_DNA"/>
</dbReference>
<dbReference type="AlphaFoldDB" id="A0A7W3J0M1"/>
<sequence>MTSGFVLGIAAALVAALLFGLGAVVQAHAVRRLDGSPTNLRAFLVSSARDPWTVGVVVAYLVGFVLHAVAIWLLPLYLAQAAVAMSLPVTAIASTVVHERLTPMHWWAVAVVVVGLVLLSVGSGDPGALVVHVWFAVAVWAGAIALALAGWRGTGLSGSSLGWLGGLGYAGSAIAVRGVGTPVTVAIVVAAAAVAVYGVLAFWLYSIALDRAPVSASTAPLIVGETFVPAVIGVLLLGDGVRPGWWPAVVAGLVLSTAGAILLSNEDGVRSPVAEETPSSPDRAPRPGPRSRRSS</sequence>
<organism evidence="3 4">
    <name type="scientific">Nocardioides ginsengisegetis</name>
    <dbReference type="NCBI Taxonomy" id="661491"/>
    <lineage>
        <taxon>Bacteria</taxon>
        <taxon>Bacillati</taxon>
        <taxon>Actinomycetota</taxon>
        <taxon>Actinomycetes</taxon>
        <taxon>Propionibacteriales</taxon>
        <taxon>Nocardioidaceae</taxon>
        <taxon>Nocardioides</taxon>
    </lineage>
</organism>
<evidence type="ECO:0000313" key="3">
    <source>
        <dbReference type="EMBL" id="MBA8804019.1"/>
    </source>
</evidence>
<feature type="region of interest" description="Disordered" evidence="1">
    <location>
        <begin position="269"/>
        <end position="295"/>
    </location>
</feature>
<keyword evidence="2" id="KW-0472">Membrane</keyword>
<keyword evidence="4" id="KW-1185">Reference proteome</keyword>
<keyword evidence="2" id="KW-1133">Transmembrane helix</keyword>
<feature type="transmembrane region" description="Helical" evidence="2">
    <location>
        <begin position="219"/>
        <end position="238"/>
    </location>
</feature>
<feature type="transmembrane region" description="Helical" evidence="2">
    <location>
        <begin position="51"/>
        <end position="74"/>
    </location>
</feature>
<keyword evidence="2" id="KW-0812">Transmembrane</keyword>
<gene>
    <name evidence="3" type="ORF">FB382_002310</name>
</gene>
<dbReference type="Proteomes" id="UP000580910">
    <property type="component" value="Unassembled WGS sequence"/>
</dbReference>